<evidence type="ECO:0000256" key="1">
    <source>
        <dbReference type="SAM" id="Coils"/>
    </source>
</evidence>
<proteinExistence type="predicted"/>
<sequence length="2362" mass="257764">MASVRGHSPEGAGKAKLCIKRCNRCKYIKHAASWQKKLVYSTSSGGTATWLVESDSNKPWGLGCAVCRDACDNPAASGSAFVQMKKGAAQYEVPMTRFGGMLQLEDLRRHGESDGHIRSLEKLGQPAASPGGSEEDKAVPTPAQVRLALEVLRMPSSAQGRSYEARCELAGRADCRNFPAGRSCATEHARIIRTVAEVLWDEARQWPDRRLAAKCKSAGWAEDVSKDSLCVKMRLVDHKYQVHHRMLALSKCHGVKAGMSIVMLLAQNTCNTVPSLGKVEHMGRVLQKFSPDNHESFAKLFQDRSPGSPAVLWAMRAPLQVYTVDGEKAEGLAGRFAAATGSDGSGSPPAACTSLAAKAKGVLPSLKLSTRCRLHSAQRSLENSLKSDGNIKILLDEFVMRLSSQNSKDPGGFCRAIGNSHKLLAQFSEKVQSQLDCVLGPQMSAHYVLTPSNIRLLALTTEWLSLVSPFVHEYDRGAAKSESAPTSSTARISNCSRLCENLKQDAVDSLVRMLRSNELLLGFTQDLNRTFAFKSLDGSTAQRPLVLNSNYTSGYLQIAEQQMKALSSSSDIAVYQDGRLLFHSEGVPDEEYAALLAPELGSIKNVSDLFLESVETWHQAGVGSALSPFDVVWWTANRSDSTLPEVLDPLAKLLQLDTHVLREEYLVARPTAVFLARSERAYWPTTMQRFDRLKSLKVRFMLAIFDATSEIETSFSTLRLFSGSIKASMSEENRNCYLKVFCDCPDLDKVVFFSKGNYQPSSLGFKILDKYRKLYGGQGRNTRRDRLPRKSFCSRLKSKGLASFQRQRDAQRRSLQQPDAEEGLEDLQQVVDSAARRRASPKQEKLRAILQAKAAELKQDFVHGPGHGIAAKLSEHERNVLKDKEKLQRIEMRQLHEQLEELAPGPCTFVILGSCVHLKTRAKKQLARVSSFAGSVFYSASEFLNGVSQEVAMDCKRLVWVCVEPETFQKVLGPQNGVEIPAADAQGECWKEVSIILATRVLGGYVASGQWPSLLANRQDASVPSPIIRLGAAYAQPHNIYMSKLPEKLKGCLNHLDAILRGGFDPLRCVRALVVGNRPGAQVWVLAMSRRRSGAKKPEADAAGAMPAPAEPDAWRELRQCVDRLKQSKMWVESGAEPLPVSGVTALAADWRGSDIPQDALNPQGCGVLGDLQWSCPGPAGAGVGLRDISASREFWYKGDNPPELPETMVLFTDDSARGDLTPVSRVVQLAAFIFEWDAAVAAGEARLRDRKLSFAHVDSKVSSKDMIAKLLRLRQRCVEAEVWDEFKMLQHHDDFGPTWASRWSIACRVLGLASKPEEFAWMVRSFALGARTPAKYPGFRRKIYELQKEDLIDSAKAVIATRGMMVRIIKDVSTADSSWCDLLAKFVDAKQMCSIDASFLEDIHGRSNEQVAVLELLKGMQEHAYLPEFYGVAASHDSVQSQYSDSRHRATHMAPLQTAPMVIEPPDVPQPDDAWKDEDVAVPQAETSTVNVGQVREDPRVVAKKMMFRYIKFVVADVMDCGSMEAALTVDKLLPAGDNAEQMLRGWLLDGSMLTEVLVCFLYSALAVVSEGQGRGGSQEKCQAGVSRIFEKLAQADKDKKCQFRIEPRPDARRKRKAVSLGAYVGRESLHFAVCGSSLVLLKVEGKGKFISDTAAEPAIPDDMADEVTMVAVCRSSLHAKVLMDFLVEKLVVDLSQSPPASSVAPAVHDSNPEPRNTGASNGQNAVKDGQDDAAKDIAQGDKTTNQEKKQKKDAQANKTNDEEKKEEKDAEYELSEEESGSSSGKEARAELAGESHQVSSVLGRLALSDAEANFNSETRSAQAHRGKKIKMVDIAAAKLDDILKEAPRGQAVKKDKDAKTKGVISFDLTQNLDDAPRATRAITAILANAAPSTNFNRVKLVWQPKSKQGGLAASVGKVCHPTIVVSGATAAVQERRPACGVVWSYSMRGLGSEGPATQDSNMKAIKVDGRLPWTFEDSPSWAIVAELWGGKDWLSQKASKDQRDKLRSMGFVCANGNATLAPLPEALASSTVLKQLARKAYAKEHPKEEKAVEVRTSIMKNKKKGPPAPPKELRVAADCSGYGAHAARPETHVQCAVAFLFVPEAKIIALANMDLKIPVKNMLACEIDPAVRRMASRVSDAVDLPAYEQPVNMVERHLSQESLELYMLTAPCQSYSLAGKGLGLGEGRGQLVVDGCGKILDEKPKASATCTNKRYAKPQGSLQALLSGISYLMLAPLPLRIGGQELMLTPALAWSATVVLGVGVAFGLIPVYKQLISCACHEVPQERELAASSLFTIAMATGAFLGPTLGGFLSELVGPRTAYSSTGILEVALAVLLFFVAMTPAFRHGVHTARSPLLTA</sequence>
<feature type="transmembrane region" description="Helical" evidence="3">
    <location>
        <begin position="2327"/>
        <end position="2348"/>
    </location>
</feature>
<dbReference type="OrthoDB" id="448422at2759"/>
<protein>
    <submittedName>
        <fullName evidence="4">Uncharacterized protein</fullName>
    </submittedName>
</protein>
<dbReference type="SUPFAM" id="SSF103473">
    <property type="entry name" value="MFS general substrate transporter"/>
    <property type="match status" value="1"/>
</dbReference>
<feature type="coiled-coil region" evidence="1">
    <location>
        <begin position="873"/>
        <end position="902"/>
    </location>
</feature>
<keyword evidence="3" id="KW-0472">Membrane</keyword>
<feature type="compositionally biased region" description="Polar residues" evidence="2">
    <location>
        <begin position="1715"/>
        <end position="1726"/>
    </location>
</feature>
<evidence type="ECO:0000313" key="4">
    <source>
        <dbReference type="EMBL" id="CAE7240046.1"/>
    </source>
</evidence>
<feature type="transmembrane region" description="Helical" evidence="3">
    <location>
        <begin position="2253"/>
        <end position="2274"/>
    </location>
</feature>
<keyword evidence="3" id="KW-0812">Transmembrane</keyword>
<evidence type="ECO:0000256" key="3">
    <source>
        <dbReference type="SAM" id="Phobius"/>
    </source>
</evidence>
<organism evidence="4 5">
    <name type="scientific">Symbiodinium natans</name>
    <dbReference type="NCBI Taxonomy" id="878477"/>
    <lineage>
        <taxon>Eukaryota</taxon>
        <taxon>Sar</taxon>
        <taxon>Alveolata</taxon>
        <taxon>Dinophyceae</taxon>
        <taxon>Suessiales</taxon>
        <taxon>Symbiodiniaceae</taxon>
        <taxon>Symbiodinium</taxon>
    </lineage>
</organism>
<reference evidence="4" key="1">
    <citation type="submission" date="2021-02" db="EMBL/GenBank/DDBJ databases">
        <authorList>
            <person name="Dougan E. K."/>
            <person name="Rhodes N."/>
            <person name="Thang M."/>
            <person name="Chan C."/>
        </authorList>
    </citation>
    <scope>NUCLEOTIDE SEQUENCE</scope>
</reference>
<evidence type="ECO:0000313" key="5">
    <source>
        <dbReference type="Proteomes" id="UP000604046"/>
    </source>
</evidence>
<feature type="transmembrane region" description="Helical" evidence="3">
    <location>
        <begin position="2295"/>
        <end position="2315"/>
    </location>
</feature>
<dbReference type="InterPro" id="IPR036259">
    <property type="entry name" value="MFS_trans_sf"/>
</dbReference>
<feature type="compositionally biased region" description="Acidic residues" evidence="2">
    <location>
        <begin position="1771"/>
        <end position="1781"/>
    </location>
</feature>
<name>A0A812L1N8_9DINO</name>
<comment type="caution">
    <text evidence="4">The sequence shown here is derived from an EMBL/GenBank/DDBJ whole genome shotgun (WGS) entry which is preliminary data.</text>
</comment>
<feature type="compositionally biased region" description="Low complexity" evidence="2">
    <location>
        <begin position="1700"/>
        <end position="1709"/>
    </location>
</feature>
<keyword evidence="5" id="KW-1185">Reference proteome</keyword>
<dbReference type="Proteomes" id="UP000604046">
    <property type="component" value="Unassembled WGS sequence"/>
</dbReference>
<accession>A0A812L1N8</accession>
<keyword evidence="1" id="KW-0175">Coiled coil</keyword>
<feature type="region of interest" description="Disordered" evidence="2">
    <location>
        <begin position="1700"/>
        <end position="1798"/>
    </location>
</feature>
<dbReference type="EMBL" id="CAJNDS010000902">
    <property type="protein sequence ID" value="CAE7240046.1"/>
    <property type="molecule type" value="Genomic_DNA"/>
</dbReference>
<evidence type="ECO:0000256" key="2">
    <source>
        <dbReference type="SAM" id="MobiDB-lite"/>
    </source>
</evidence>
<gene>
    <name evidence="4" type="ORF">SNAT2548_LOCUS10708</name>
</gene>
<keyword evidence="3" id="KW-1133">Transmembrane helix</keyword>
<feature type="compositionally biased region" description="Basic and acidic residues" evidence="2">
    <location>
        <begin position="1730"/>
        <end position="1770"/>
    </location>
</feature>
<dbReference type="Gene3D" id="1.20.1250.20">
    <property type="entry name" value="MFS general substrate transporter like domains"/>
    <property type="match status" value="1"/>
</dbReference>